<evidence type="ECO:0000313" key="1">
    <source>
        <dbReference type="EMBL" id="MPM87771.1"/>
    </source>
</evidence>
<accession>A0A645DEU7</accession>
<organism evidence="1">
    <name type="scientific">bioreactor metagenome</name>
    <dbReference type="NCBI Taxonomy" id="1076179"/>
    <lineage>
        <taxon>unclassified sequences</taxon>
        <taxon>metagenomes</taxon>
        <taxon>ecological metagenomes</taxon>
    </lineage>
</organism>
<dbReference type="AlphaFoldDB" id="A0A645DEU7"/>
<name>A0A645DEU7_9ZZZZ</name>
<comment type="caution">
    <text evidence="1">The sequence shown here is derived from an EMBL/GenBank/DDBJ whole genome shotgun (WGS) entry which is preliminary data.</text>
</comment>
<protein>
    <submittedName>
        <fullName evidence="1">Uncharacterized protein</fullName>
    </submittedName>
</protein>
<proteinExistence type="predicted"/>
<sequence>MRAVANRRHGHAILLRLFDDGRHRLVARDHTHAVVRVRNERGRRFANDLVVRHGVQNALVDAIQIDGFKAVTAVAFDAAAVALQEYIRADFRILQRHAIRHKRVGHKALNHVPRDIRSGFCHKSFSSCCHVFC</sequence>
<reference evidence="1" key="1">
    <citation type="submission" date="2019-08" db="EMBL/GenBank/DDBJ databases">
        <authorList>
            <person name="Kucharzyk K."/>
            <person name="Murdoch R.W."/>
            <person name="Higgins S."/>
            <person name="Loffler F."/>
        </authorList>
    </citation>
    <scope>NUCLEOTIDE SEQUENCE</scope>
</reference>
<dbReference type="EMBL" id="VSSQ01035533">
    <property type="protein sequence ID" value="MPM87771.1"/>
    <property type="molecule type" value="Genomic_DNA"/>
</dbReference>
<gene>
    <name evidence="1" type="ORF">SDC9_134871</name>
</gene>